<dbReference type="PANTHER" id="PTHR44196:SF1">
    <property type="entry name" value="DEHYDROGENASE_REDUCTASE SDR FAMILY MEMBER 7B"/>
    <property type="match status" value="1"/>
</dbReference>
<dbReference type="HOGENOM" id="CLU_010194_2_1_7"/>
<gene>
    <name evidence="3" type="ORF">ETSY2_29495</name>
</gene>
<evidence type="ECO:0000313" key="3">
    <source>
        <dbReference type="EMBL" id="ETX04308.1"/>
    </source>
</evidence>
<dbReference type="AlphaFoldDB" id="W4M2D0"/>
<organism evidence="3 4">
    <name type="scientific">Candidatus Entotheonella gemina</name>
    <dbReference type="NCBI Taxonomy" id="1429439"/>
    <lineage>
        <taxon>Bacteria</taxon>
        <taxon>Pseudomonadati</taxon>
        <taxon>Nitrospinota/Tectimicrobiota group</taxon>
        <taxon>Candidatus Tectimicrobiota</taxon>
        <taxon>Candidatus Entotheonellia</taxon>
        <taxon>Candidatus Entotheonellales</taxon>
        <taxon>Candidatus Entotheonellaceae</taxon>
        <taxon>Candidatus Entotheonella</taxon>
    </lineage>
</organism>
<keyword evidence="4" id="KW-1185">Reference proteome</keyword>
<dbReference type="PANTHER" id="PTHR44196">
    <property type="entry name" value="DEHYDROGENASE/REDUCTASE SDR FAMILY MEMBER 7B"/>
    <property type="match status" value="1"/>
</dbReference>
<evidence type="ECO:0000313" key="4">
    <source>
        <dbReference type="Proteomes" id="UP000019140"/>
    </source>
</evidence>
<evidence type="ECO:0000256" key="1">
    <source>
        <dbReference type="ARBA" id="ARBA00006484"/>
    </source>
</evidence>
<dbReference type="PRINTS" id="PR00081">
    <property type="entry name" value="GDHRDH"/>
</dbReference>
<dbReference type="Proteomes" id="UP000019140">
    <property type="component" value="Unassembled WGS sequence"/>
</dbReference>
<dbReference type="InterPro" id="IPR002347">
    <property type="entry name" value="SDR_fam"/>
</dbReference>
<sequence>MKIVITGATSGIGEALALHYAQPGTQLGLLGRRQDRLQDVAARCELQGAATMTGPIDVCDDTAMRTYASAFLAQADGIDLVIANAGVGGPDDVESGDPTYHARIFDVNVAGVLNTLLPFIPAMQRQQHGHLVAIASVAGFRALPNVTTYAATKMAVRTLMEGYGWSLHPHGITVTTINPGYVVSEMTAQAASHMPFLMQTDVAARKIARAIRRKRRVYTFPWQMAIIARLLPYIPGVLMRRGASGRDRQRAS</sequence>
<name>W4M2D0_9BACT</name>
<keyword evidence="2" id="KW-0560">Oxidoreductase</keyword>
<reference evidence="3 4" key="1">
    <citation type="journal article" date="2014" name="Nature">
        <title>An environmental bacterial taxon with a large and distinct metabolic repertoire.</title>
        <authorList>
            <person name="Wilson M.C."/>
            <person name="Mori T."/>
            <person name="Ruckert C."/>
            <person name="Uria A.R."/>
            <person name="Helf M.J."/>
            <person name="Takada K."/>
            <person name="Gernert C."/>
            <person name="Steffens U.A."/>
            <person name="Heycke N."/>
            <person name="Schmitt S."/>
            <person name="Rinke C."/>
            <person name="Helfrich E.J."/>
            <person name="Brachmann A.O."/>
            <person name="Gurgui C."/>
            <person name="Wakimoto T."/>
            <person name="Kracht M."/>
            <person name="Crusemann M."/>
            <person name="Hentschel U."/>
            <person name="Abe I."/>
            <person name="Matsunaga S."/>
            <person name="Kalinowski J."/>
            <person name="Takeyama H."/>
            <person name="Piel J."/>
        </authorList>
    </citation>
    <scope>NUCLEOTIDE SEQUENCE [LARGE SCALE GENOMIC DNA]</scope>
    <source>
        <strain evidence="4">TSY2</strain>
    </source>
</reference>
<evidence type="ECO:0000256" key="2">
    <source>
        <dbReference type="ARBA" id="ARBA00023002"/>
    </source>
</evidence>
<dbReference type="Gene3D" id="3.40.50.720">
    <property type="entry name" value="NAD(P)-binding Rossmann-like Domain"/>
    <property type="match status" value="1"/>
</dbReference>
<dbReference type="InterPro" id="IPR036291">
    <property type="entry name" value="NAD(P)-bd_dom_sf"/>
</dbReference>
<dbReference type="GO" id="GO:0016020">
    <property type="term" value="C:membrane"/>
    <property type="evidence" value="ECO:0007669"/>
    <property type="project" value="TreeGrafter"/>
</dbReference>
<dbReference type="Pfam" id="PF00106">
    <property type="entry name" value="adh_short"/>
    <property type="match status" value="1"/>
</dbReference>
<protein>
    <recommendedName>
        <fullName evidence="5">Short-chain dehydrogenase</fullName>
    </recommendedName>
</protein>
<dbReference type="InterPro" id="IPR020904">
    <property type="entry name" value="Sc_DH/Rdtase_CS"/>
</dbReference>
<accession>W4M2D0</accession>
<proteinExistence type="inferred from homology"/>
<comment type="caution">
    <text evidence="3">The sequence shown here is derived from an EMBL/GenBank/DDBJ whole genome shotgun (WGS) entry which is preliminary data.</text>
</comment>
<comment type="similarity">
    <text evidence="1">Belongs to the short-chain dehydrogenases/reductases (SDR) family.</text>
</comment>
<dbReference type="SUPFAM" id="SSF51735">
    <property type="entry name" value="NAD(P)-binding Rossmann-fold domains"/>
    <property type="match status" value="1"/>
</dbReference>
<dbReference type="GO" id="GO:0016491">
    <property type="term" value="F:oxidoreductase activity"/>
    <property type="evidence" value="ECO:0007669"/>
    <property type="project" value="UniProtKB-KW"/>
</dbReference>
<dbReference type="EMBL" id="AZHX01001248">
    <property type="protein sequence ID" value="ETX04308.1"/>
    <property type="molecule type" value="Genomic_DNA"/>
</dbReference>
<dbReference type="PROSITE" id="PS00061">
    <property type="entry name" value="ADH_SHORT"/>
    <property type="match status" value="1"/>
</dbReference>
<evidence type="ECO:0008006" key="5">
    <source>
        <dbReference type="Google" id="ProtNLM"/>
    </source>
</evidence>